<feature type="transmembrane region" description="Helical" evidence="1">
    <location>
        <begin position="235"/>
        <end position="253"/>
    </location>
</feature>
<feature type="transmembrane region" description="Helical" evidence="1">
    <location>
        <begin position="67"/>
        <end position="92"/>
    </location>
</feature>
<organism evidence="2 3">
    <name type="scientific">Pandoraea capi</name>
    <dbReference type="NCBI Taxonomy" id="2508286"/>
    <lineage>
        <taxon>Bacteria</taxon>
        <taxon>Pseudomonadati</taxon>
        <taxon>Pseudomonadota</taxon>
        <taxon>Betaproteobacteria</taxon>
        <taxon>Burkholderiales</taxon>
        <taxon>Burkholderiaceae</taxon>
        <taxon>Pandoraea</taxon>
    </lineage>
</organism>
<evidence type="ECO:0000313" key="2">
    <source>
        <dbReference type="EMBL" id="VVD98973.1"/>
    </source>
</evidence>
<name>A0ABY6VZE7_9BURK</name>
<comment type="caution">
    <text evidence="2">The sequence shown here is derived from an EMBL/GenBank/DDBJ whole genome shotgun (WGS) entry which is preliminary data.</text>
</comment>
<proteinExistence type="predicted"/>
<keyword evidence="1" id="KW-0472">Membrane</keyword>
<feature type="transmembrane region" description="Helical" evidence="1">
    <location>
        <begin position="260"/>
        <end position="283"/>
    </location>
</feature>
<gene>
    <name evidence="2" type="ORF">PCA20602_02040</name>
</gene>
<feature type="transmembrane region" description="Helical" evidence="1">
    <location>
        <begin position="303"/>
        <end position="329"/>
    </location>
</feature>
<keyword evidence="1" id="KW-0812">Transmembrane</keyword>
<dbReference type="Proteomes" id="UP000366065">
    <property type="component" value="Unassembled WGS sequence"/>
</dbReference>
<feature type="transmembrane region" description="Helical" evidence="1">
    <location>
        <begin position="20"/>
        <end position="46"/>
    </location>
</feature>
<dbReference type="EMBL" id="CABPRV010000003">
    <property type="protein sequence ID" value="VVD98973.1"/>
    <property type="molecule type" value="Genomic_DNA"/>
</dbReference>
<keyword evidence="1" id="KW-1133">Transmembrane helix</keyword>
<accession>A0ABY6VZE7</accession>
<feature type="transmembrane region" description="Helical" evidence="1">
    <location>
        <begin position="210"/>
        <end position="229"/>
    </location>
</feature>
<feature type="transmembrane region" description="Helical" evidence="1">
    <location>
        <begin position="158"/>
        <end position="176"/>
    </location>
</feature>
<reference evidence="2 3" key="1">
    <citation type="submission" date="2019-08" db="EMBL/GenBank/DDBJ databases">
        <authorList>
            <person name="Peeters C."/>
        </authorList>
    </citation>
    <scope>NUCLEOTIDE SEQUENCE [LARGE SCALE GENOMIC DNA]</scope>
    <source>
        <strain evidence="2 3">LMG 20602</strain>
    </source>
</reference>
<keyword evidence="3" id="KW-1185">Reference proteome</keyword>
<evidence type="ECO:0000313" key="3">
    <source>
        <dbReference type="Proteomes" id="UP000366065"/>
    </source>
</evidence>
<dbReference type="RefSeq" id="WP_150721076.1">
    <property type="nucleotide sequence ID" value="NZ_CABPRV010000003.1"/>
</dbReference>
<evidence type="ECO:0000256" key="1">
    <source>
        <dbReference type="SAM" id="Phobius"/>
    </source>
</evidence>
<sequence>MEPRSGWTPDRNFWVELASYVFAAVALWLILSIHLLSAVLAGMVVYQLVHVLGPRLQLRISSERARLVAVALLSAVIVALMTALVFGVITFFRSDAGHLEHINGKMMEALEQARAQLPMWLTDRLPADSQDIHDAMTGFLKDHTQEVSFVGKEALNSLVHIIIGLVLGALVALSTIRPVQHMRPLAAALTRRVTLFGDAFRRIVFAQLKISAINTLFTAIFLIGILPLFGVHLPLRKTMIVVTFVIGLLPVVGNLISNTFIVVLGLSMSLYVAFSALVFLIVIHKLEYFLNARIVGTQIQSRAWELLLAMIVLEAAFGLPGLVAAPIYYGYLKSELAEKELV</sequence>
<protein>
    <submittedName>
        <fullName evidence="2">Membrane protein</fullName>
    </submittedName>
</protein>